<keyword evidence="6 9" id="KW-1133">Transmembrane helix</keyword>
<dbReference type="GO" id="GO:0005886">
    <property type="term" value="C:plasma membrane"/>
    <property type="evidence" value="ECO:0007669"/>
    <property type="project" value="UniProtKB-SubCell"/>
</dbReference>
<organism evidence="10 11">
    <name type="scientific">Oceanibacterium hippocampi</name>
    <dbReference type="NCBI Taxonomy" id="745714"/>
    <lineage>
        <taxon>Bacteria</taxon>
        <taxon>Pseudomonadati</taxon>
        <taxon>Pseudomonadota</taxon>
        <taxon>Alphaproteobacteria</taxon>
        <taxon>Sneathiellales</taxon>
        <taxon>Sneathiellaceae</taxon>
        <taxon>Oceanibacterium</taxon>
    </lineage>
</organism>
<evidence type="ECO:0000256" key="6">
    <source>
        <dbReference type="ARBA" id="ARBA00022989"/>
    </source>
</evidence>
<evidence type="ECO:0000256" key="3">
    <source>
        <dbReference type="ARBA" id="ARBA00022475"/>
    </source>
</evidence>
<feature type="transmembrane region" description="Helical" evidence="9">
    <location>
        <begin position="250"/>
        <end position="275"/>
    </location>
</feature>
<dbReference type="CDD" id="cd06582">
    <property type="entry name" value="TM_PBP1_LivH_like"/>
    <property type="match status" value="1"/>
</dbReference>
<evidence type="ECO:0000256" key="8">
    <source>
        <dbReference type="ARBA" id="ARBA00037998"/>
    </source>
</evidence>
<dbReference type="InParanoid" id="A0A1Y5RYD5"/>
<proteinExistence type="inferred from homology"/>
<evidence type="ECO:0000256" key="7">
    <source>
        <dbReference type="ARBA" id="ARBA00023136"/>
    </source>
</evidence>
<sequence>MSLIFLIGLDATGYVLALLLVCIGLVIIFGMMNVINLAHGELFLIGAYSVVYTQSLGAPFWLVLIVAFCLVAFIGLLIEQFIIRHIYHRFLDTILATWGISLALKQAIIVIFGPASQQVVAPFAEPVAFLGITYSSYRLFVMAMAIAVTAATFLVLYKTKLGLTARGVIANRQMASCLGVNTRRIDRLTFAFGSGLAGLAGAVMAPLMSVDPQMGVGFLIPAFLSILVGGAASPVGAIWGAAVIGTSNSVIAAVWTPVIAQILVFSLAIVVIRILPNGIAGWKKK</sequence>
<feature type="transmembrane region" description="Helical" evidence="9">
    <location>
        <begin position="90"/>
        <end position="115"/>
    </location>
</feature>
<feature type="transmembrane region" description="Helical" evidence="9">
    <location>
        <begin position="12"/>
        <end position="38"/>
    </location>
</feature>
<dbReference type="NCBIfam" id="TIGR03409">
    <property type="entry name" value="urea_trans_UrtB"/>
    <property type="match status" value="1"/>
</dbReference>
<evidence type="ECO:0000256" key="1">
    <source>
        <dbReference type="ARBA" id="ARBA00004651"/>
    </source>
</evidence>
<dbReference type="PANTHER" id="PTHR11795">
    <property type="entry name" value="BRANCHED-CHAIN AMINO ACID TRANSPORT SYSTEM PERMEASE PROTEIN LIVH"/>
    <property type="match status" value="1"/>
</dbReference>
<name>A0A1Y5RYD5_9PROT</name>
<dbReference type="InterPro" id="IPR017779">
    <property type="entry name" value="ABC_UrtB_bac"/>
</dbReference>
<protein>
    <submittedName>
        <fullName evidence="10">High-affinity branched-chain amino acid transport system permease protein LivH</fullName>
    </submittedName>
</protein>
<accession>A0A1Y5RYD5</accession>
<dbReference type="RefSeq" id="WP_085882156.1">
    <property type="nucleotide sequence ID" value="NZ_FWFR01000001.1"/>
</dbReference>
<feature type="transmembrane region" description="Helical" evidence="9">
    <location>
        <begin position="214"/>
        <end position="238"/>
    </location>
</feature>
<evidence type="ECO:0000256" key="9">
    <source>
        <dbReference type="SAM" id="Phobius"/>
    </source>
</evidence>
<feature type="transmembrane region" description="Helical" evidence="9">
    <location>
        <begin position="58"/>
        <end position="78"/>
    </location>
</feature>
<dbReference type="InterPro" id="IPR052157">
    <property type="entry name" value="BCAA_transport_permease"/>
</dbReference>
<keyword evidence="5" id="KW-0029">Amino-acid transport</keyword>
<dbReference type="OrthoDB" id="9807115at2"/>
<evidence type="ECO:0000256" key="4">
    <source>
        <dbReference type="ARBA" id="ARBA00022692"/>
    </source>
</evidence>
<comment type="subcellular location">
    <subcellularLocation>
        <location evidence="1">Cell membrane</location>
        <topology evidence="1">Multi-pass membrane protein</topology>
    </subcellularLocation>
</comment>
<feature type="transmembrane region" description="Helical" evidence="9">
    <location>
        <begin position="188"/>
        <end position="208"/>
    </location>
</feature>
<dbReference type="InterPro" id="IPR001851">
    <property type="entry name" value="ABC_transp_permease"/>
</dbReference>
<dbReference type="PANTHER" id="PTHR11795:SF447">
    <property type="entry name" value="ABC TRANSPORTER PERMEASE PROTEIN"/>
    <property type="match status" value="1"/>
</dbReference>
<evidence type="ECO:0000313" key="10">
    <source>
        <dbReference type="EMBL" id="SLN26969.1"/>
    </source>
</evidence>
<dbReference type="AlphaFoldDB" id="A0A1Y5RYD5"/>
<comment type="similarity">
    <text evidence="8">Belongs to the binding-protein-dependent transport system permease family. LivHM subfamily.</text>
</comment>
<evidence type="ECO:0000256" key="2">
    <source>
        <dbReference type="ARBA" id="ARBA00022448"/>
    </source>
</evidence>
<reference evidence="10 11" key="1">
    <citation type="submission" date="2017-03" db="EMBL/GenBank/DDBJ databases">
        <authorList>
            <person name="Afonso C.L."/>
            <person name="Miller P.J."/>
            <person name="Scott M.A."/>
            <person name="Spackman E."/>
            <person name="Goraichik I."/>
            <person name="Dimitrov K.M."/>
            <person name="Suarez D.L."/>
            <person name="Swayne D.E."/>
        </authorList>
    </citation>
    <scope>NUCLEOTIDE SEQUENCE [LARGE SCALE GENOMIC DNA]</scope>
    <source>
        <strain evidence="10 11">CECT 7691</strain>
    </source>
</reference>
<dbReference type="EMBL" id="FWFR01000001">
    <property type="protein sequence ID" value="SLN26969.1"/>
    <property type="molecule type" value="Genomic_DNA"/>
</dbReference>
<keyword evidence="4 9" id="KW-0812">Transmembrane</keyword>
<dbReference type="Proteomes" id="UP000193200">
    <property type="component" value="Unassembled WGS sequence"/>
</dbReference>
<dbReference type="GO" id="GO:0006865">
    <property type="term" value="P:amino acid transport"/>
    <property type="evidence" value="ECO:0007669"/>
    <property type="project" value="UniProtKB-KW"/>
</dbReference>
<keyword evidence="2" id="KW-0813">Transport</keyword>
<evidence type="ECO:0000313" key="11">
    <source>
        <dbReference type="Proteomes" id="UP000193200"/>
    </source>
</evidence>
<keyword evidence="3" id="KW-1003">Cell membrane</keyword>
<feature type="transmembrane region" description="Helical" evidence="9">
    <location>
        <begin position="135"/>
        <end position="157"/>
    </location>
</feature>
<gene>
    <name evidence="10" type="primary">livH_4</name>
    <name evidence="10" type="ORF">OCH7691_00869</name>
</gene>
<dbReference type="GO" id="GO:0022857">
    <property type="term" value="F:transmembrane transporter activity"/>
    <property type="evidence" value="ECO:0007669"/>
    <property type="project" value="InterPro"/>
</dbReference>
<keyword evidence="7 9" id="KW-0472">Membrane</keyword>
<evidence type="ECO:0000256" key="5">
    <source>
        <dbReference type="ARBA" id="ARBA00022970"/>
    </source>
</evidence>
<dbReference type="Pfam" id="PF02653">
    <property type="entry name" value="BPD_transp_2"/>
    <property type="match status" value="1"/>
</dbReference>
<keyword evidence="11" id="KW-1185">Reference proteome</keyword>